<dbReference type="Gramene" id="CDP21743">
    <property type="protein sequence ID" value="CDP21743"/>
    <property type="gene ID" value="GSCOC_T00013264001"/>
</dbReference>
<evidence type="ECO:0000256" key="4">
    <source>
        <dbReference type="ARBA" id="ARBA00022989"/>
    </source>
</evidence>
<evidence type="ECO:0000256" key="2">
    <source>
        <dbReference type="ARBA" id="ARBA00010583"/>
    </source>
</evidence>
<dbReference type="InParanoid" id="A0A068VPU7"/>
<sequence length="129" mass="14406">MNYGLNFSRNMSTSIGEAAAEKIDYITDVADVLTDHTVEAVVTQAAPVVNEVAVAAADSFLPVAALQYLIDYVHTFTGFNWWASIVVTTILIRWVTVPLMINQLKATSKFTLLRPRLEEIKEEMESRVK</sequence>
<evidence type="ECO:0000256" key="1">
    <source>
        <dbReference type="ARBA" id="ARBA00004141"/>
    </source>
</evidence>
<evidence type="ECO:0000313" key="7">
    <source>
        <dbReference type="EMBL" id="CDP21743.1"/>
    </source>
</evidence>
<dbReference type="GO" id="GO:0032977">
    <property type="term" value="F:membrane insertase activity"/>
    <property type="evidence" value="ECO:0007669"/>
    <property type="project" value="InterPro"/>
</dbReference>
<keyword evidence="8" id="KW-1185">Reference proteome</keyword>
<proteinExistence type="inferred from homology"/>
<protein>
    <submittedName>
        <fullName evidence="7">DH200=94 genomic scaffold, scaffold_6210</fullName>
    </submittedName>
</protein>
<dbReference type="OrthoDB" id="2148490at2759"/>
<organism evidence="7 8">
    <name type="scientific">Coffea canephora</name>
    <name type="common">Robusta coffee</name>
    <dbReference type="NCBI Taxonomy" id="49390"/>
    <lineage>
        <taxon>Eukaryota</taxon>
        <taxon>Viridiplantae</taxon>
        <taxon>Streptophyta</taxon>
        <taxon>Embryophyta</taxon>
        <taxon>Tracheophyta</taxon>
        <taxon>Spermatophyta</taxon>
        <taxon>Magnoliopsida</taxon>
        <taxon>eudicotyledons</taxon>
        <taxon>Gunneridae</taxon>
        <taxon>Pentapetalae</taxon>
        <taxon>asterids</taxon>
        <taxon>lamiids</taxon>
        <taxon>Gentianales</taxon>
        <taxon>Rubiaceae</taxon>
        <taxon>Ixoroideae</taxon>
        <taxon>Gardenieae complex</taxon>
        <taxon>Bertiereae - Coffeeae clade</taxon>
        <taxon>Coffeeae</taxon>
        <taxon>Coffea</taxon>
    </lineage>
</organism>
<dbReference type="Proteomes" id="UP000295252">
    <property type="component" value="Unassembled WGS sequence"/>
</dbReference>
<dbReference type="PANTHER" id="PTHR12428:SF34">
    <property type="entry name" value="MITOCHONDRIAL INNER MEMBRANE PROTEIN OXA1-LIKE"/>
    <property type="match status" value="1"/>
</dbReference>
<dbReference type="GO" id="GO:0005743">
    <property type="term" value="C:mitochondrial inner membrane"/>
    <property type="evidence" value="ECO:0007669"/>
    <property type="project" value="TreeGrafter"/>
</dbReference>
<dbReference type="PhylomeDB" id="A0A068VPU7"/>
<gene>
    <name evidence="7" type="ORF">GSCOC_T00013264001</name>
</gene>
<dbReference type="GO" id="GO:0032979">
    <property type="term" value="P:protein insertion into mitochondrial inner membrane from matrix"/>
    <property type="evidence" value="ECO:0007669"/>
    <property type="project" value="TreeGrafter"/>
</dbReference>
<evidence type="ECO:0000256" key="6">
    <source>
        <dbReference type="SAM" id="Phobius"/>
    </source>
</evidence>
<keyword evidence="5 6" id="KW-0472">Membrane</keyword>
<dbReference type="PANTHER" id="PTHR12428">
    <property type="entry name" value="OXA1"/>
    <property type="match status" value="1"/>
</dbReference>
<dbReference type="STRING" id="49390.A0A068VPU7"/>
<comment type="subcellular location">
    <subcellularLocation>
        <location evidence="1">Membrane</location>
        <topology evidence="1">Multi-pass membrane protein</topology>
    </subcellularLocation>
</comment>
<dbReference type="InterPro" id="IPR001708">
    <property type="entry name" value="YidC/ALB3/OXA1/COX18"/>
</dbReference>
<comment type="similarity">
    <text evidence="2">Belongs to the OXA1/ALB3/YidC (TC 2.A.9.2) family.</text>
</comment>
<evidence type="ECO:0000313" key="8">
    <source>
        <dbReference type="Proteomes" id="UP000295252"/>
    </source>
</evidence>
<keyword evidence="3 6" id="KW-0812">Transmembrane</keyword>
<dbReference type="EMBL" id="HG745294">
    <property type="protein sequence ID" value="CDP21743.1"/>
    <property type="molecule type" value="Genomic_DNA"/>
</dbReference>
<dbReference type="AlphaFoldDB" id="A0A068VPU7"/>
<evidence type="ECO:0000256" key="3">
    <source>
        <dbReference type="ARBA" id="ARBA00022692"/>
    </source>
</evidence>
<reference evidence="8" key="1">
    <citation type="journal article" date="2014" name="Science">
        <title>The coffee genome provides insight into the convergent evolution of caffeine biosynthesis.</title>
        <authorList>
            <person name="Denoeud F."/>
            <person name="Carretero-Paulet L."/>
            <person name="Dereeper A."/>
            <person name="Droc G."/>
            <person name="Guyot R."/>
            <person name="Pietrella M."/>
            <person name="Zheng C."/>
            <person name="Alberti A."/>
            <person name="Anthony F."/>
            <person name="Aprea G."/>
            <person name="Aury J.M."/>
            <person name="Bento P."/>
            <person name="Bernard M."/>
            <person name="Bocs S."/>
            <person name="Campa C."/>
            <person name="Cenci A."/>
            <person name="Combes M.C."/>
            <person name="Crouzillat D."/>
            <person name="Da Silva C."/>
            <person name="Daddiego L."/>
            <person name="De Bellis F."/>
            <person name="Dussert S."/>
            <person name="Garsmeur O."/>
            <person name="Gayraud T."/>
            <person name="Guignon V."/>
            <person name="Jahn K."/>
            <person name="Jamilloux V."/>
            <person name="Joet T."/>
            <person name="Labadie K."/>
            <person name="Lan T."/>
            <person name="Leclercq J."/>
            <person name="Lepelley M."/>
            <person name="Leroy T."/>
            <person name="Li L.T."/>
            <person name="Librado P."/>
            <person name="Lopez L."/>
            <person name="Munoz A."/>
            <person name="Noel B."/>
            <person name="Pallavicini A."/>
            <person name="Perrotta G."/>
            <person name="Poncet V."/>
            <person name="Pot D."/>
            <person name="Priyono X."/>
            <person name="Rigoreau M."/>
            <person name="Rouard M."/>
            <person name="Rozas J."/>
            <person name="Tranchant-Dubreuil C."/>
            <person name="VanBuren R."/>
            <person name="Zhang Q."/>
            <person name="Andrade A.C."/>
            <person name="Argout X."/>
            <person name="Bertrand B."/>
            <person name="de Kochko A."/>
            <person name="Graziosi G."/>
            <person name="Henry R.J."/>
            <person name="Jayarama X."/>
            <person name="Ming R."/>
            <person name="Nagai C."/>
            <person name="Rounsley S."/>
            <person name="Sankoff D."/>
            <person name="Giuliano G."/>
            <person name="Albert V.A."/>
            <person name="Wincker P."/>
            <person name="Lashermes P."/>
        </authorList>
    </citation>
    <scope>NUCLEOTIDE SEQUENCE [LARGE SCALE GENOMIC DNA]</scope>
    <source>
        <strain evidence="8">cv. DH200-94</strain>
    </source>
</reference>
<keyword evidence="4 6" id="KW-1133">Transmembrane helix</keyword>
<name>A0A068VPU7_COFCA</name>
<accession>A0A068VPU7</accession>
<feature type="transmembrane region" description="Helical" evidence="6">
    <location>
        <begin position="81"/>
        <end position="101"/>
    </location>
</feature>
<evidence type="ECO:0000256" key="5">
    <source>
        <dbReference type="ARBA" id="ARBA00023136"/>
    </source>
</evidence>
<dbReference type="OMA" id="NQMRGVC"/>